<organism evidence="3 4">
    <name type="scientific">Baekduia soli</name>
    <dbReference type="NCBI Taxonomy" id="496014"/>
    <lineage>
        <taxon>Bacteria</taxon>
        <taxon>Bacillati</taxon>
        <taxon>Actinomycetota</taxon>
        <taxon>Thermoleophilia</taxon>
        <taxon>Solirubrobacterales</taxon>
        <taxon>Baekduiaceae</taxon>
        <taxon>Baekduia</taxon>
    </lineage>
</organism>
<reference evidence="3 4" key="1">
    <citation type="journal article" date="2018" name="J. Microbiol.">
        <title>Baekduia soli gen. nov., sp. nov., a novel bacterium isolated from the soil of Baekdu Mountain and proposal of a novel family name, Baekduiaceae fam. nov.</title>
        <authorList>
            <person name="An D.S."/>
            <person name="Siddiqi M.Z."/>
            <person name="Kim K.H."/>
            <person name="Yu H.S."/>
            <person name="Im W.T."/>
        </authorList>
    </citation>
    <scope>NUCLEOTIDE SEQUENCE [LARGE SCALE GENOMIC DNA]</scope>
    <source>
        <strain evidence="3 4">BR7-21</strain>
    </source>
</reference>
<feature type="compositionally biased region" description="Basic residues" evidence="1">
    <location>
        <begin position="301"/>
        <end position="311"/>
    </location>
</feature>
<evidence type="ECO:0000313" key="4">
    <source>
        <dbReference type="Proteomes" id="UP000321805"/>
    </source>
</evidence>
<keyword evidence="4" id="KW-1185">Reference proteome</keyword>
<sequence length="311" mass="31873">MSLPVRRLLPPALVAVLAALAAGCGAAATGPDAGLHAAVVTPTPSAHHTAVATPGDTEADQAFALPEGVHGTRQAPAPGAAPAAAEASRISPGAPSDDEVRRELAEMDRVLRAQRTSTAGRRPVIDRSGRAEVPAGVPGAVARIIAGGNAIARFPYVYGGGHASFVDTAYDCSASVSYALAAAGLLDAPLTSGQLASWGAPGPGRWITIYANAGHTFMYVDGLRFDTSGGRARSARGGRPRRARWQASPCATRPACSRAQEQPIFIPRRHPSLRGGQTSGSLSRRPGRRAGSRAPATGAAPRRRCGPAGRR</sequence>
<evidence type="ECO:0000256" key="1">
    <source>
        <dbReference type="SAM" id="MobiDB-lite"/>
    </source>
</evidence>
<keyword evidence="2" id="KW-0732">Signal</keyword>
<gene>
    <name evidence="3" type="ORF">FSW04_20885</name>
</gene>
<dbReference type="Gene3D" id="3.90.1720.10">
    <property type="entry name" value="endopeptidase domain like (from Nostoc punctiforme)"/>
    <property type="match status" value="1"/>
</dbReference>
<feature type="signal peptide" evidence="2">
    <location>
        <begin position="1"/>
        <end position="21"/>
    </location>
</feature>
<dbReference type="EMBL" id="CP042430">
    <property type="protein sequence ID" value="QEC49783.1"/>
    <property type="molecule type" value="Genomic_DNA"/>
</dbReference>
<feature type="chain" id="PRO_5038547108" description="NlpC/P60 family protein" evidence="2">
    <location>
        <begin position="22"/>
        <end position="311"/>
    </location>
</feature>
<evidence type="ECO:0000256" key="2">
    <source>
        <dbReference type="SAM" id="SignalP"/>
    </source>
</evidence>
<feature type="region of interest" description="Disordered" evidence="1">
    <location>
        <begin position="229"/>
        <end position="311"/>
    </location>
</feature>
<feature type="region of interest" description="Disordered" evidence="1">
    <location>
        <begin position="71"/>
        <end position="98"/>
    </location>
</feature>
<protein>
    <recommendedName>
        <fullName evidence="5">NlpC/P60 family protein</fullName>
    </recommendedName>
</protein>
<feature type="compositionally biased region" description="Low complexity" evidence="1">
    <location>
        <begin position="75"/>
        <end position="87"/>
    </location>
</feature>
<accession>A0A5B8U9D7</accession>
<name>A0A5B8U9D7_9ACTN</name>
<evidence type="ECO:0008006" key="5">
    <source>
        <dbReference type="Google" id="ProtNLM"/>
    </source>
</evidence>
<feature type="compositionally biased region" description="Basic residues" evidence="1">
    <location>
        <begin position="233"/>
        <end position="244"/>
    </location>
</feature>
<dbReference type="OrthoDB" id="5243211at2"/>
<dbReference type="KEGG" id="bsol:FSW04_20885"/>
<dbReference type="Proteomes" id="UP000321805">
    <property type="component" value="Chromosome"/>
</dbReference>
<evidence type="ECO:0000313" key="3">
    <source>
        <dbReference type="EMBL" id="QEC49783.1"/>
    </source>
</evidence>
<proteinExistence type="predicted"/>
<dbReference type="PROSITE" id="PS51257">
    <property type="entry name" value="PROKAR_LIPOPROTEIN"/>
    <property type="match status" value="1"/>
</dbReference>
<dbReference type="RefSeq" id="WP_146922148.1">
    <property type="nucleotide sequence ID" value="NZ_CP042430.1"/>
</dbReference>
<dbReference type="AlphaFoldDB" id="A0A5B8U9D7"/>